<dbReference type="Pfam" id="PF07587">
    <property type="entry name" value="PSD1"/>
    <property type="match status" value="2"/>
</dbReference>
<dbReference type="RefSeq" id="WP_162669739.1">
    <property type="nucleotide sequence ID" value="NZ_LR593886.1"/>
</dbReference>
<dbReference type="KEGG" id="gms:SOIL9_24080"/>
<feature type="domain" description="DUF1549" evidence="3">
    <location>
        <begin position="55"/>
        <end position="271"/>
    </location>
</feature>
<evidence type="ECO:0000256" key="1">
    <source>
        <dbReference type="SAM" id="MobiDB-lite"/>
    </source>
</evidence>
<evidence type="ECO:0000259" key="4">
    <source>
        <dbReference type="Pfam" id="PF07587"/>
    </source>
</evidence>
<evidence type="ECO:0000313" key="5">
    <source>
        <dbReference type="EMBL" id="VTR95306.1"/>
    </source>
</evidence>
<feature type="chain" id="PRO_5026820815" description="Cytochrome c domain-containing protein" evidence="2">
    <location>
        <begin position="24"/>
        <end position="790"/>
    </location>
</feature>
<feature type="domain" description="DUF1553" evidence="4">
    <location>
        <begin position="568"/>
        <end position="755"/>
    </location>
</feature>
<evidence type="ECO:0000313" key="6">
    <source>
        <dbReference type="Proteomes" id="UP000464178"/>
    </source>
</evidence>
<evidence type="ECO:0008006" key="7">
    <source>
        <dbReference type="Google" id="ProtNLM"/>
    </source>
</evidence>
<gene>
    <name evidence="5" type="ORF">SOIL9_24080</name>
</gene>
<dbReference type="Proteomes" id="UP000464178">
    <property type="component" value="Chromosome"/>
</dbReference>
<dbReference type="InterPro" id="IPR022655">
    <property type="entry name" value="DUF1553"/>
</dbReference>
<dbReference type="InterPro" id="IPR011444">
    <property type="entry name" value="DUF1549"/>
</dbReference>
<evidence type="ECO:0000259" key="3">
    <source>
        <dbReference type="Pfam" id="PF07583"/>
    </source>
</evidence>
<feature type="domain" description="DUF1553" evidence="4">
    <location>
        <begin position="465"/>
        <end position="527"/>
    </location>
</feature>
<keyword evidence="6" id="KW-1185">Reference proteome</keyword>
<dbReference type="Pfam" id="PF07583">
    <property type="entry name" value="PSCyt2"/>
    <property type="match status" value="1"/>
</dbReference>
<dbReference type="PANTHER" id="PTHR35889:SF3">
    <property type="entry name" value="F-BOX DOMAIN-CONTAINING PROTEIN"/>
    <property type="match status" value="1"/>
</dbReference>
<dbReference type="PROSITE" id="PS51257">
    <property type="entry name" value="PROKAR_LIPOPROTEIN"/>
    <property type="match status" value="1"/>
</dbReference>
<accession>A0A6P2D492</accession>
<evidence type="ECO:0000256" key="2">
    <source>
        <dbReference type="SAM" id="SignalP"/>
    </source>
</evidence>
<feature type="region of interest" description="Disordered" evidence="1">
    <location>
        <begin position="534"/>
        <end position="563"/>
    </location>
</feature>
<sequence>MPLALRTLLGFSFATALVCACGAADDTPKPEAYRPFKPVARPKVPEVRGVARINVDRFILAALEAKQLGLNPEADRATLIRRVCFDLTGLPPTLAEIDQFLADKSPDAYEKMVDRYLASPHYGERWGKFWLDAAGYADSNGYFNADSDRPLAWKYRDFVVKSFNADKPYDQFVREQLAGDELVGYAPGGDVTPAMVDALTATHFLRNAPDGTGESDGNPDEVRTDRFTVLEGNVQNLMNCLLGLTVQCARCHDHKFEPISQEEYFGLQALLFPVYNPERWTKPNDRLVTVGTQSELAVVQRKMEFIDRQVKAAQTALNVFADPLRDQLLDERLKDLPLATRVSIIDAVKAPKGTRKPAQNELLKTHAKAVEVGDDDLAKRFPEFDALRTQVKQTVAAREKERPKPPEKIAAFVETDPNPTEHHVLKRGLHNQPGVEVAPGALEALSKQNPFAIAPRPAGRVSTGRRTAFAKWVTAPENPLFARVMVNRIWQHHFGTGLVATTDNLGSSGAKPLHPELLDYLAAEFMQPSLRQPNLLPPFPRKEGGTESSAALSPSPLGGGVGEGLQPQPFSVKAIHRLILTSAVYRQTSTPHDKLAAVDPDNHLLARFPLRRLDAEAVRDAMLHVSGELDMHTGGPYVPSKRTPEGTVEIDEKAPGAHKRSIYLQQRRTQVVTFLQLFDAPSIVTTCGKRTPSTVPLQSLALLNAEFARARGKAFAARLVREAGDDSAKRLTLAFRLACGREPNRDEREVCETFLDKQRGVYAQDKDADARAWADLCQMVLASNAFLYTE</sequence>
<protein>
    <recommendedName>
        <fullName evidence="7">Cytochrome c domain-containing protein</fullName>
    </recommendedName>
</protein>
<feature type="signal peptide" evidence="2">
    <location>
        <begin position="1"/>
        <end position="23"/>
    </location>
</feature>
<proteinExistence type="predicted"/>
<dbReference type="EMBL" id="LR593886">
    <property type="protein sequence ID" value="VTR95306.1"/>
    <property type="molecule type" value="Genomic_DNA"/>
</dbReference>
<reference evidence="5 6" key="1">
    <citation type="submission" date="2019-05" db="EMBL/GenBank/DDBJ databases">
        <authorList>
            <consortium name="Science for Life Laboratories"/>
        </authorList>
    </citation>
    <scope>NUCLEOTIDE SEQUENCE [LARGE SCALE GENOMIC DNA]</scope>
    <source>
        <strain evidence="5">Soil9</strain>
    </source>
</reference>
<name>A0A6P2D492_9BACT</name>
<dbReference type="AlphaFoldDB" id="A0A6P2D492"/>
<dbReference type="PANTHER" id="PTHR35889">
    <property type="entry name" value="CYCLOINULO-OLIGOSACCHARIDE FRUCTANOTRANSFERASE-RELATED"/>
    <property type="match status" value="1"/>
</dbReference>
<keyword evidence="2" id="KW-0732">Signal</keyword>
<organism evidence="5 6">
    <name type="scientific">Gemmata massiliana</name>
    <dbReference type="NCBI Taxonomy" id="1210884"/>
    <lineage>
        <taxon>Bacteria</taxon>
        <taxon>Pseudomonadati</taxon>
        <taxon>Planctomycetota</taxon>
        <taxon>Planctomycetia</taxon>
        <taxon>Gemmatales</taxon>
        <taxon>Gemmataceae</taxon>
        <taxon>Gemmata</taxon>
    </lineage>
</organism>